<protein>
    <submittedName>
        <fullName evidence="3">Beta-glucosidase-like</fullName>
    </submittedName>
</protein>
<evidence type="ECO:0000256" key="2">
    <source>
        <dbReference type="ARBA" id="ARBA00022801"/>
    </source>
</evidence>
<dbReference type="OrthoDB" id="907619at2759"/>
<dbReference type="Proteomes" id="UP000594638">
    <property type="component" value="Unassembled WGS sequence"/>
</dbReference>
<dbReference type="GO" id="GO:0005975">
    <property type="term" value="P:carbohydrate metabolic process"/>
    <property type="evidence" value="ECO:0007669"/>
    <property type="project" value="InterPro"/>
</dbReference>
<sequence length="64" mass="6930">MDNQNSLLTNGGQVGLYTQAKILRSDFPKDFIFGSATSAYQVEGAWATGGKGQSNWDAFTLRTP</sequence>
<comment type="caution">
    <text evidence="3">The sequence shown here is derived from an EMBL/GenBank/DDBJ whole genome shotgun (WGS) entry which is preliminary data.</text>
</comment>
<dbReference type="PROSITE" id="PS00653">
    <property type="entry name" value="GLYCOSYL_HYDROL_F1_2"/>
    <property type="match status" value="1"/>
</dbReference>
<keyword evidence="2" id="KW-0378">Hydrolase</keyword>
<dbReference type="InterPro" id="IPR033132">
    <property type="entry name" value="GH_1_N_CS"/>
</dbReference>
<evidence type="ECO:0000313" key="4">
    <source>
        <dbReference type="Proteomes" id="UP000594638"/>
    </source>
</evidence>
<organism evidence="3 4">
    <name type="scientific">Olea europaea subsp. europaea</name>
    <dbReference type="NCBI Taxonomy" id="158383"/>
    <lineage>
        <taxon>Eukaryota</taxon>
        <taxon>Viridiplantae</taxon>
        <taxon>Streptophyta</taxon>
        <taxon>Embryophyta</taxon>
        <taxon>Tracheophyta</taxon>
        <taxon>Spermatophyta</taxon>
        <taxon>Magnoliopsida</taxon>
        <taxon>eudicotyledons</taxon>
        <taxon>Gunneridae</taxon>
        <taxon>Pentapetalae</taxon>
        <taxon>asterids</taxon>
        <taxon>lamiids</taxon>
        <taxon>Lamiales</taxon>
        <taxon>Oleaceae</taxon>
        <taxon>Oleeae</taxon>
        <taxon>Olea</taxon>
    </lineage>
</organism>
<evidence type="ECO:0000256" key="1">
    <source>
        <dbReference type="ARBA" id="ARBA00010838"/>
    </source>
</evidence>
<reference evidence="3 4" key="1">
    <citation type="submission" date="2019-12" db="EMBL/GenBank/DDBJ databases">
        <authorList>
            <person name="Alioto T."/>
            <person name="Alioto T."/>
            <person name="Gomez Garrido J."/>
        </authorList>
    </citation>
    <scope>NUCLEOTIDE SEQUENCE [LARGE SCALE GENOMIC DNA]</scope>
</reference>
<comment type="similarity">
    <text evidence="1">Belongs to the glycosyl hydrolase 1 family.</text>
</comment>
<accession>A0A8S0QB97</accession>
<evidence type="ECO:0000313" key="3">
    <source>
        <dbReference type="EMBL" id="CAA2962813.1"/>
    </source>
</evidence>
<dbReference type="Pfam" id="PF00232">
    <property type="entry name" value="Glyco_hydro_1"/>
    <property type="match status" value="1"/>
</dbReference>
<dbReference type="Gramene" id="OE9A057780T1">
    <property type="protein sequence ID" value="OE9A057780C1"/>
    <property type="gene ID" value="OE9A057780"/>
</dbReference>
<dbReference type="AlphaFoldDB" id="A0A8S0QB97"/>
<dbReference type="InterPro" id="IPR001360">
    <property type="entry name" value="Glyco_hydro_1"/>
</dbReference>
<gene>
    <name evidence="3" type="ORF">OLEA9_A057780</name>
</gene>
<dbReference type="GO" id="GO:0004553">
    <property type="term" value="F:hydrolase activity, hydrolyzing O-glycosyl compounds"/>
    <property type="evidence" value="ECO:0007669"/>
    <property type="project" value="InterPro"/>
</dbReference>
<dbReference type="SUPFAM" id="SSF51445">
    <property type="entry name" value="(Trans)glycosidases"/>
    <property type="match status" value="1"/>
</dbReference>
<dbReference type="InterPro" id="IPR017853">
    <property type="entry name" value="GH"/>
</dbReference>
<proteinExistence type="inferred from homology"/>
<name>A0A8S0QB97_OLEEU</name>
<feature type="non-terminal residue" evidence="3">
    <location>
        <position position="1"/>
    </location>
</feature>
<keyword evidence="4" id="KW-1185">Reference proteome</keyword>
<dbReference type="Gene3D" id="3.20.20.80">
    <property type="entry name" value="Glycosidases"/>
    <property type="match status" value="1"/>
</dbReference>
<dbReference type="EMBL" id="CACTIH010001690">
    <property type="protein sequence ID" value="CAA2962813.1"/>
    <property type="molecule type" value="Genomic_DNA"/>
</dbReference>